<evidence type="ECO:0000256" key="1">
    <source>
        <dbReference type="ARBA" id="ARBA00023125"/>
    </source>
</evidence>
<protein>
    <submittedName>
        <fullName evidence="3">Helix-turn-helix domain-containing protein</fullName>
    </submittedName>
</protein>
<dbReference type="InterPro" id="IPR050807">
    <property type="entry name" value="TransReg_Diox_bact_type"/>
</dbReference>
<dbReference type="Gene3D" id="1.10.260.40">
    <property type="entry name" value="lambda repressor-like DNA-binding domains"/>
    <property type="match status" value="1"/>
</dbReference>
<evidence type="ECO:0000259" key="2">
    <source>
        <dbReference type="PROSITE" id="PS50943"/>
    </source>
</evidence>
<name>A0ABS3N5T7_9BACI</name>
<dbReference type="CDD" id="cd00093">
    <property type="entry name" value="HTH_XRE"/>
    <property type="match status" value="1"/>
</dbReference>
<proteinExistence type="predicted"/>
<dbReference type="InterPro" id="IPR010982">
    <property type="entry name" value="Lambda_DNA-bd_dom_sf"/>
</dbReference>
<evidence type="ECO:0000313" key="4">
    <source>
        <dbReference type="Proteomes" id="UP000663981"/>
    </source>
</evidence>
<keyword evidence="4" id="KW-1185">Reference proteome</keyword>
<dbReference type="InterPro" id="IPR001387">
    <property type="entry name" value="Cro/C1-type_HTH"/>
</dbReference>
<dbReference type="Proteomes" id="UP000663981">
    <property type="component" value="Unassembled WGS sequence"/>
</dbReference>
<evidence type="ECO:0000313" key="3">
    <source>
        <dbReference type="EMBL" id="MBO1513515.1"/>
    </source>
</evidence>
<keyword evidence="1" id="KW-0238">DNA-binding</keyword>
<dbReference type="PANTHER" id="PTHR46797">
    <property type="entry name" value="HTH-TYPE TRANSCRIPTIONAL REGULATOR"/>
    <property type="match status" value="1"/>
</dbReference>
<dbReference type="SMART" id="SM00530">
    <property type="entry name" value="HTH_XRE"/>
    <property type="match status" value="1"/>
</dbReference>
<dbReference type="Pfam" id="PF13560">
    <property type="entry name" value="HTH_31"/>
    <property type="match status" value="1"/>
</dbReference>
<dbReference type="PANTHER" id="PTHR46797:SF1">
    <property type="entry name" value="METHYLPHOSPHONATE SYNTHASE"/>
    <property type="match status" value="1"/>
</dbReference>
<gene>
    <name evidence="3" type="ORF">I7822_17890</name>
</gene>
<accession>A0ABS3N5T7</accession>
<feature type="domain" description="HTH cro/C1-type" evidence="2">
    <location>
        <begin position="15"/>
        <end position="70"/>
    </location>
</feature>
<sequence>MGKDREMPRTFGQKLRYFRNLRGYTCKELGMLAKIDPGYVNRMELGKRKAPSYPVIRNICMALKIDVTDLIDIEPSEEELPIKSIQEVLVFHEYLINGKLPSMEARENLLALMQTMLDCEWEENKHIETVKITEKVNQFLNSLK</sequence>
<reference evidence="3 4" key="1">
    <citation type="submission" date="2021-03" db="EMBL/GenBank/DDBJ databases">
        <title>Whole genome sequence of Metabacillus bambusae BG109.</title>
        <authorList>
            <person name="Jeong J.W."/>
        </authorList>
    </citation>
    <scope>NUCLEOTIDE SEQUENCE [LARGE SCALE GENOMIC DNA]</scope>
    <source>
        <strain evidence="3 4">BG109</strain>
    </source>
</reference>
<comment type="caution">
    <text evidence="3">The sequence shown here is derived from an EMBL/GenBank/DDBJ whole genome shotgun (WGS) entry which is preliminary data.</text>
</comment>
<dbReference type="SUPFAM" id="SSF47413">
    <property type="entry name" value="lambda repressor-like DNA-binding domains"/>
    <property type="match status" value="1"/>
</dbReference>
<dbReference type="EMBL" id="JAGDEL010000015">
    <property type="protein sequence ID" value="MBO1513515.1"/>
    <property type="molecule type" value="Genomic_DNA"/>
</dbReference>
<organism evidence="3 4">
    <name type="scientific">Metabacillus bambusae</name>
    <dbReference type="NCBI Taxonomy" id="2795218"/>
    <lineage>
        <taxon>Bacteria</taxon>
        <taxon>Bacillati</taxon>
        <taxon>Bacillota</taxon>
        <taxon>Bacilli</taxon>
        <taxon>Bacillales</taxon>
        <taxon>Bacillaceae</taxon>
        <taxon>Metabacillus</taxon>
    </lineage>
</organism>
<dbReference type="RefSeq" id="WP_207980474.1">
    <property type="nucleotide sequence ID" value="NZ_JAGDEL010000015.1"/>
</dbReference>
<dbReference type="PROSITE" id="PS50943">
    <property type="entry name" value="HTH_CROC1"/>
    <property type="match status" value="1"/>
</dbReference>